<evidence type="ECO:0000256" key="9">
    <source>
        <dbReference type="ARBA" id="ARBA00023315"/>
    </source>
</evidence>
<evidence type="ECO:0000256" key="5">
    <source>
        <dbReference type="ARBA" id="ARBA00012923"/>
    </source>
</evidence>
<dbReference type="EMBL" id="UIGY01000047">
    <property type="protein sequence ID" value="SUZ09308.1"/>
    <property type="molecule type" value="Genomic_DNA"/>
</dbReference>
<keyword evidence="7" id="KW-0963">Cytoplasm</keyword>
<keyword evidence="9 11" id="KW-0012">Acyltransferase</keyword>
<dbReference type="Pfam" id="PF02799">
    <property type="entry name" value="NMT_C"/>
    <property type="match status" value="1"/>
</dbReference>
<dbReference type="Pfam" id="PF01233">
    <property type="entry name" value="NMT"/>
    <property type="match status" value="1"/>
</dbReference>
<evidence type="ECO:0000313" key="16">
    <source>
        <dbReference type="EMBL" id="SUZ09308.1"/>
    </source>
</evidence>
<dbReference type="GO" id="GO:0004379">
    <property type="term" value="F:glycylpeptide N-tetradecanoyltransferase activity"/>
    <property type="evidence" value="ECO:0007669"/>
    <property type="project" value="UniProtKB-EC"/>
</dbReference>
<comment type="subcellular location">
    <subcellularLocation>
        <location evidence="2">Cytoplasm</location>
    </subcellularLocation>
</comment>
<comment type="catalytic activity">
    <reaction evidence="10 11">
        <text>N-terminal glycyl-[protein] + tetradecanoyl-CoA = N-tetradecanoylglycyl-[protein] + CoA + H(+)</text>
        <dbReference type="Rhea" id="RHEA:15521"/>
        <dbReference type="Rhea" id="RHEA-COMP:12666"/>
        <dbReference type="Rhea" id="RHEA-COMP:12667"/>
        <dbReference type="ChEBI" id="CHEBI:15378"/>
        <dbReference type="ChEBI" id="CHEBI:57287"/>
        <dbReference type="ChEBI" id="CHEBI:57385"/>
        <dbReference type="ChEBI" id="CHEBI:64723"/>
        <dbReference type="ChEBI" id="CHEBI:133050"/>
        <dbReference type="EC" id="2.3.1.97"/>
    </reaction>
</comment>
<evidence type="ECO:0000256" key="4">
    <source>
        <dbReference type="ARBA" id="ARBA00011245"/>
    </source>
</evidence>
<dbReference type="PANTHER" id="PTHR11377:SF5">
    <property type="entry name" value="GLYCYLPEPTIDE N-TETRADECANOYLTRANSFERASE"/>
    <property type="match status" value="1"/>
</dbReference>
<proteinExistence type="inferred from homology"/>
<dbReference type="InterPro" id="IPR000903">
    <property type="entry name" value="NMT"/>
</dbReference>
<dbReference type="InterPro" id="IPR022677">
    <property type="entry name" value="NMT_C"/>
</dbReference>
<evidence type="ECO:0000256" key="11">
    <source>
        <dbReference type="RuleBase" id="RU000586"/>
    </source>
</evidence>
<evidence type="ECO:0000256" key="13">
    <source>
        <dbReference type="SAM" id="MobiDB-lite"/>
    </source>
</evidence>
<dbReference type="AlphaFoldDB" id="A0A381L5W2"/>
<dbReference type="InterPro" id="IPR016181">
    <property type="entry name" value="Acyl_CoA_acyltransferase"/>
</dbReference>
<feature type="domain" description="Glycylpeptide N-tetradecanoyltransferase C-terminal" evidence="15">
    <location>
        <begin position="333"/>
        <end position="548"/>
    </location>
</feature>
<keyword evidence="8 11" id="KW-0808">Transferase</keyword>
<evidence type="ECO:0000259" key="15">
    <source>
        <dbReference type="Pfam" id="PF02799"/>
    </source>
</evidence>
<sequence>MTSESILHATTDSENSDSKNMDEARAEVDGDFENKSNRDRNADTSSSRTDEEPEKQSLSESQVSSAKNGTIVPNLATSDGLERSLGTQRQNQSTAEQSAPGSTIDSSQTLETALKHLKLGDVMTGLASKGKNVKDMAAYKFWGTQPVPKLGAREKVVEEGPFQIADPATVPSKPSSLIDGFEWVTMNLLDEAELEEVFTLLSGHYVEDDEALFRFNYSKSFLKWALMAPGWTSEWHVGVRATTSRKLVAFISAIPMLLRVRQKTLHASEVNFLCVHKKLRTKRLTPVLIKEITRRCNLRGTWQAIYTAGVVLPKPISTCRYFHRSLDWQKLYEVGFSPLPPKSKPSYQVRKYMLPDSTSTKNLRPMAINDIDGVFSLLNRYLKKYELAPVFSRVEIEHWLVNKIESANDQVIWSYVVQDPTTNAITDFFSFYCLESSVINHYRHKNVRAAYMFYYATEHGLSEQFSRPEFATHLNLLINDALILAKSHHFDVFNALTLMDNNLFLEQQKFGPGDGQLHYYLYNFNANPIAGGVDQKNSIDGLSEVGVVML</sequence>
<feature type="compositionally biased region" description="Basic and acidic residues" evidence="13">
    <location>
        <begin position="16"/>
        <end position="57"/>
    </location>
</feature>
<feature type="compositionally biased region" description="Polar residues" evidence="13">
    <location>
        <begin position="58"/>
        <end position="68"/>
    </location>
</feature>
<evidence type="ECO:0000256" key="2">
    <source>
        <dbReference type="ARBA" id="ARBA00004496"/>
    </source>
</evidence>
<gene>
    <name evidence="16" type="ORF">BGT96224V2_LOCUS2499</name>
</gene>
<comment type="function">
    <text evidence="1 11">Adds a myristoyl group to the N-terminal glycine residue of certain cellular proteins.</text>
</comment>
<dbReference type="FunFam" id="3.40.630.30:FF:000042">
    <property type="entry name" value="Glycylpeptide N-tetradecanoyltransferase"/>
    <property type="match status" value="1"/>
</dbReference>
<protein>
    <recommendedName>
        <fullName evidence="6 11">Glycylpeptide N-tetradecanoyltransferase</fullName>
        <ecNumber evidence="5 11">2.3.1.97</ecNumber>
    </recommendedName>
</protein>
<dbReference type="PIRSF" id="PIRSF015892">
    <property type="entry name" value="N-myristl_transf"/>
    <property type="match status" value="1"/>
</dbReference>
<feature type="domain" description="Glycylpeptide N-tetradecanoyltransferase N-terminal" evidence="14">
    <location>
        <begin position="166"/>
        <end position="319"/>
    </location>
</feature>
<reference evidence="16" key="1">
    <citation type="submission" date="2018-07" db="EMBL/GenBank/DDBJ databases">
        <authorList>
            <person name="Quirk P.G."/>
            <person name="Krulwich T.A."/>
        </authorList>
    </citation>
    <scope>NUCLEOTIDE SEQUENCE</scope>
    <source>
        <strain evidence="16">96224</strain>
    </source>
</reference>
<dbReference type="SUPFAM" id="SSF55729">
    <property type="entry name" value="Acyl-CoA N-acyltransferases (Nat)"/>
    <property type="match status" value="2"/>
</dbReference>
<feature type="region of interest" description="Disordered" evidence="13">
    <location>
        <begin position="1"/>
        <end position="106"/>
    </location>
</feature>
<evidence type="ECO:0000256" key="8">
    <source>
        <dbReference type="ARBA" id="ARBA00022679"/>
    </source>
</evidence>
<evidence type="ECO:0000256" key="6">
    <source>
        <dbReference type="ARBA" id="ARBA00022240"/>
    </source>
</evidence>
<evidence type="ECO:0000256" key="12">
    <source>
        <dbReference type="RuleBase" id="RU004178"/>
    </source>
</evidence>
<dbReference type="PROSITE" id="PS00975">
    <property type="entry name" value="NMT_1"/>
    <property type="match status" value="1"/>
</dbReference>
<name>A0A381L5W2_BLUGR</name>
<feature type="compositionally biased region" description="Polar residues" evidence="13">
    <location>
        <begin position="1"/>
        <end position="13"/>
    </location>
</feature>
<evidence type="ECO:0000259" key="14">
    <source>
        <dbReference type="Pfam" id="PF01233"/>
    </source>
</evidence>
<dbReference type="InterPro" id="IPR022678">
    <property type="entry name" value="NMT_CS"/>
</dbReference>
<evidence type="ECO:0000256" key="1">
    <source>
        <dbReference type="ARBA" id="ARBA00003900"/>
    </source>
</evidence>
<comment type="subunit">
    <text evidence="4">Monomer.</text>
</comment>
<dbReference type="PROSITE" id="PS00976">
    <property type="entry name" value="NMT_2"/>
    <property type="match status" value="1"/>
</dbReference>
<dbReference type="FunFam" id="3.40.630.30:FF:000056">
    <property type="entry name" value="Glycylpeptide N-tetradecanoyltransferase"/>
    <property type="match status" value="1"/>
</dbReference>
<dbReference type="PANTHER" id="PTHR11377">
    <property type="entry name" value="N-MYRISTOYL TRANSFERASE"/>
    <property type="match status" value="1"/>
</dbReference>
<dbReference type="Gene3D" id="3.40.630.30">
    <property type="match status" value="2"/>
</dbReference>
<feature type="compositionally biased region" description="Polar residues" evidence="13">
    <location>
        <begin position="85"/>
        <end position="106"/>
    </location>
</feature>
<dbReference type="InterPro" id="IPR022676">
    <property type="entry name" value="NMT_N"/>
</dbReference>
<dbReference type="GO" id="GO:0005737">
    <property type="term" value="C:cytoplasm"/>
    <property type="evidence" value="ECO:0007669"/>
    <property type="project" value="UniProtKB-SubCell"/>
</dbReference>
<organism evidence="16">
    <name type="scientific">Blumeria graminis f. sp. tritici 96224</name>
    <dbReference type="NCBI Taxonomy" id="1268274"/>
    <lineage>
        <taxon>Eukaryota</taxon>
        <taxon>Fungi</taxon>
        <taxon>Dikarya</taxon>
        <taxon>Ascomycota</taxon>
        <taxon>Pezizomycotina</taxon>
        <taxon>Leotiomycetes</taxon>
        <taxon>Erysiphales</taxon>
        <taxon>Erysiphaceae</taxon>
        <taxon>Blumeria</taxon>
    </lineage>
</organism>
<comment type="similarity">
    <text evidence="3 12">Belongs to the NMT family.</text>
</comment>
<evidence type="ECO:0000256" key="7">
    <source>
        <dbReference type="ARBA" id="ARBA00022490"/>
    </source>
</evidence>
<dbReference type="EC" id="2.3.1.97" evidence="5 11"/>
<evidence type="ECO:0000256" key="3">
    <source>
        <dbReference type="ARBA" id="ARBA00009469"/>
    </source>
</evidence>
<evidence type="ECO:0000256" key="10">
    <source>
        <dbReference type="ARBA" id="ARBA00048276"/>
    </source>
</evidence>
<accession>A0A381L5W2</accession>